<dbReference type="InterPro" id="IPR000305">
    <property type="entry name" value="GIY-YIG_endonuc"/>
</dbReference>
<reference evidence="2 3" key="1">
    <citation type="submission" date="2018-05" db="EMBL/GenBank/DDBJ databases">
        <title>Rhodohalobacter halophilus gen. nov., sp. nov., a moderately halophilic member of the family Balneolaceae.</title>
        <authorList>
            <person name="Liu Z.-W."/>
        </authorList>
    </citation>
    <scope>NUCLEOTIDE SEQUENCE [LARGE SCALE GENOMIC DNA]</scope>
    <source>
        <strain evidence="2 3">8A47</strain>
    </source>
</reference>
<evidence type="ECO:0000313" key="2">
    <source>
        <dbReference type="EMBL" id="PWN05359.1"/>
    </source>
</evidence>
<dbReference type="InterPro" id="IPR035901">
    <property type="entry name" value="GIY-YIG_endonuc_sf"/>
</dbReference>
<accession>A0A316TQ67</accession>
<evidence type="ECO:0000313" key="3">
    <source>
        <dbReference type="Proteomes" id="UP000245533"/>
    </source>
</evidence>
<organism evidence="2 3">
    <name type="scientific">Rhodohalobacter mucosus</name>
    <dbReference type="NCBI Taxonomy" id="2079485"/>
    <lineage>
        <taxon>Bacteria</taxon>
        <taxon>Pseudomonadati</taxon>
        <taxon>Balneolota</taxon>
        <taxon>Balneolia</taxon>
        <taxon>Balneolales</taxon>
        <taxon>Balneolaceae</taxon>
        <taxon>Rhodohalobacter</taxon>
    </lineage>
</organism>
<name>A0A316TQ67_9BACT</name>
<keyword evidence="3" id="KW-1185">Reference proteome</keyword>
<dbReference type="Gene3D" id="3.40.1440.10">
    <property type="entry name" value="GIY-YIG endonuclease"/>
    <property type="match status" value="1"/>
</dbReference>
<gene>
    <name evidence="2" type="ORF">DDZ15_14935</name>
</gene>
<proteinExistence type="predicted"/>
<dbReference type="Pfam" id="PF01541">
    <property type="entry name" value="GIY-YIG"/>
    <property type="match status" value="1"/>
</dbReference>
<dbReference type="AlphaFoldDB" id="A0A316TQ67"/>
<dbReference type="PROSITE" id="PS50164">
    <property type="entry name" value="GIY_YIG"/>
    <property type="match status" value="1"/>
</dbReference>
<dbReference type="Proteomes" id="UP000245533">
    <property type="component" value="Unassembled WGS sequence"/>
</dbReference>
<protein>
    <recommendedName>
        <fullName evidence="1">GIY-YIG domain-containing protein</fullName>
    </recommendedName>
</protein>
<evidence type="ECO:0000259" key="1">
    <source>
        <dbReference type="PROSITE" id="PS50164"/>
    </source>
</evidence>
<sequence>MYYAYIMYSPSRDTYYKGHTSLTPQQRLERHNDRWTVSTRSGIPWDLTFYKSFETKTGAIRYELFLKKQKNRTFIESLISSGKRIYLLDQQHTECTILVSLYCYFPFSGREALPCQQKCRSASPSSSRIHYPEAWPEWIRFQDLRSSRSLPPFRIQDRKWQK</sequence>
<feature type="domain" description="GIY-YIG" evidence="1">
    <location>
        <begin position="1"/>
        <end position="76"/>
    </location>
</feature>
<comment type="caution">
    <text evidence="2">The sequence shown here is derived from an EMBL/GenBank/DDBJ whole genome shotgun (WGS) entry which is preliminary data.</text>
</comment>
<dbReference type="EMBL" id="QGGB01000010">
    <property type="protein sequence ID" value="PWN05359.1"/>
    <property type="molecule type" value="Genomic_DNA"/>
</dbReference>